<dbReference type="SMART" id="SM00822">
    <property type="entry name" value="PKS_KR"/>
    <property type="match status" value="1"/>
</dbReference>
<dbReference type="GO" id="GO:0016616">
    <property type="term" value="F:oxidoreductase activity, acting on the CH-OH group of donors, NAD or NADP as acceptor"/>
    <property type="evidence" value="ECO:0007669"/>
    <property type="project" value="UniProtKB-ARBA"/>
</dbReference>
<dbReference type="InterPro" id="IPR002347">
    <property type="entry name" value="SDR_fam"/>
</dbReference>
<reference evidence="3" key="1">
    <citation type="submission" date="2020-05" db="EMBL/GenBank/DDBJ databases">
        <title>Sulfur intermediates as new biogeochemical hubs in an aquatic model microbial ecosystem.</title>
        <authorList>
            <person name="Vigneron A."/>
        </authorList>
    </citation>
    <scope>NUCLEOTIDE SEQUENCE</scope>
    <source>
        <strain evidence="3">Bin.250</strain>
    </source>
</reference>
<gene>
    <name evidence="3" type="ORF">HQ497_10160</name>
</gene>
<dbReference type="FunFam" id="3.40.50.720:FF:000084">
    <property type="entry name" value="Short-chain dehydrogenase reductase"/>
    <property type="match status" value="1"/>
</dbReference>
<accession>A0A973A903</accession>
<dbReference type="InterPro" id="IPR036291">
    <property type="entry name" value="NAD(P)-bd_dom_sf"/>
</dbReference>
<proteinExistence type="inferred from homology"/>
<dbReference type="PANTHER" id="PTHR42760">
    <property type="entry name" value="SHORT-CHAIN DEHYDROGENASES/REDUCTASES FAMILY MEMBER"/>
    <property type="match status" value="1"/>
</dbReference>
<dbReference type="Proteomes" id="UP000754644">
    <property type="component" value="Unassembled WGS sequence"/>
</dbReference>
<dbReference type="EMBL" id="JABMOJ010000381">
    <property type="protein sequence ID" value="NQV65715.1"/>
    <property type="molecule type" value="Genomic_DNA"/>
</dbReference>
<comment type="similarity">
    <text evidence="1">Belongs to the short-chain dehydrogenases/reductases (SDR) family.</text>
</comment>
<dbReference type="Gene3D" id="3.40.50.720">
    <property type="entry name" value="NAD(P)-binding Rossmann-like Domain"/>
    <property type="match status" value="1"/>
</dbReference>
<dbReference type="PRINTS" id="PR00080">
    <property type="entry name" value="SDRFAMILY"/>
</dbReference>
<organism evidence="3 4">
    <name type="scientific">SAR86 cluster bacterium</name>
    <dbReference type="NCBI Taxonomy" id="2030880"/>
    <lineage>
        <taxon>Bacteria</taxon>
        <taxon>Pseudomonadati</taxon>
        <taxon>Pseudomonadota</taxon>
        <taxon>Gammaproteobacteria</taxon>
        <taxon>SAR86 cluster</taxon>
    </lineage>
</organism>
<comment type="caution">
    <text evidence="3">The sequence shown here is derived from an EMBL/GenBank/DDBJ whole genome shotgun (WGS) entry which is preliminary data.</text>
</comment>
<dbReference type="PRINTS" id="PR00081">
    <property type="entry name" value="GDHRDH"/>
</dbReference>
<name>A0A973A903_9GAMM</name>
<sequence length="260" mass="27308">MAQQLFNLAGKVALITGGNGGIGLGMAEGLAAAGCDVCIWGTNAIKNASALDRLKSFGTQVSALQCDVADAAAVEASFAQTIATHGRVDGCFANAGIGGRGTAFEDMTDAEWHRIIDVNLHGVFHTFRAAARHMRERAEQGDAFGRLIGTASLAAISGQARGEHYAATKGGLVSMMKALAVEYARYGVTANSILPGWIETDMTQGAISNPKFVSNVMQRIPARRWGKAEDFAGIAVYIMSHASSYHSADTFLIDGGYAVF</sequence>
<evidence type="ECO:0000313" key="4">
    <source>
        <dbReference type="Proteomes" id="UP000754644"/>
    </source>
</evidence>
<evidence type="ECO:0000256" key="1">
    <source>
        <dbReference type="ARBA" id="ARBA00006484"/>
    </source>
</evidence>
<dbReference type="GO" id="GO:0030497">
    <property type="term" value="P:fatty acid elongation"/>
    <property type="evidence" value="ECO:0007669"/>
    <property type="project" value="TreeGrafter"/>
</dbReference>
<dbReference type="AlphaFoldDB" id="A0A973A903"/>
<dbReference type="InterPro" id="IPR020904">
    <property type="entry name" value="Sc_DH/Rdtase_CS"/>
</dbReference>
<evidence type="ECO:0000313" key="3">
    <source>
        <dbReference type="EMBL" id="NQV65715.1"/>
    </source>
</evidence>
<evidence type="ECO:0000259" key="2">
    <source>
        <dbReference type="SMART" id="SM00822"/>
    </source>
</evidence>
<protein>
    <submittedName>
        <fullName evidence="3">SDR family oxidoreductase</fullName>
    </submittedName>
</protein>
<feature type="domain" description="Ketoreductase" evidence="2">
    <location>
        <begin position="11"/>
        <end position="200"/>
    </location>
</feature>
<dbReference type="PROSITE" id="PS00061">
    <property type="entry name" value="ADH_SHORT"/>
    <property type="match status" value="1"/>
</dbReference>
<dbReference type="SUPFAM" id="SSF51735">
    <property type="entry name" value="NAD(P)-binding Rossmann-fold domains"/>
    <property type="match status" value="1"/>
</dbReference>
<dbReference type="InterPro" id="IPR057326">
    <property type="entry name" value="KR_dom"/>
</dbReference>
<dbReference type="PANTHER" id="PTHR42760:SF40">
    <property type="entry name" value="3-OXOACYL-[ACYL-CARRIER-PROTEIN] REDUCTASE, CHLOROPLASTIC"/>
    <property type="match status" value="1"/>
</dbReference>
<dbReference type="Pfam" id="PF13561">
    <property type="entry name" value="adh_short_C2"/>
    <property type="match status" value="1"/>
</dbReference>